<feature type="repeat" description="WD" evidence="5">
    <location>
        <begin position="1046"/>
        <end position="1087"/>
    </location>
</feature>
<dbReference type="KEGG" id="llh:I41_24820"/>
<dbReference type="InterPro" id="IPR000719">
    <property type="entry name" value="Prot_kinase_dom"/>
</dbReference>
<keyword evidence="8" id="KW-0808">Transferase</keyword>
<evidence type="ECO:0000256" key="1">
    <source>
        <dbReference type="ARBA" id="ARBA00022574"/>
    </source>
</evidence>
<dbReference type="InterPro" id="IPR015943">
    <property type="entry name" value="WD40/YVTN_repeat-like_dom_sf"/>
</dbReference>
<dbReference type="InterPro" id="IPR017441">
    <property type="entry name" value="Protein_kinase_ATP_BS"/>
</dbReference>
<dbReference type="PROSITE" id="PS00107">
    <property type="entry name" value="PROTEIN_KINASE_ATP"/>
    <property type="match status" value="1"/>
</dbReference>
<feature type="repeat" description="WD" evidence="5">
    <location>
        <begin position="790"/>
        <end position="820"/>
    </location>
</feature>
<dbReference type="Gene3D" id="1.10.510.10">
    <property type="entry name" value="Transferase(Phosphotransferase) domain 1"/>
    <property type="match status" value="1"/>
</dbReference>
<keyword evidence="4 6" id="KW-0067">ATP-binding</keyword>
<feature type="binding site" evidence="6">
    <location>
        <position position="146"/>
    </location>
    <ligand>
        <name>ATP</name>
        <dbReference type="ChEBI" id="CHEBI:30616"/>
    </ligand>
</feature>
<dbReference type="InterPro" id="IPR001680">
    <property type="entry name" value="WD40_rpt"/>
</dbReference>
<name>A0A517TY35_9BACT</name>
<dbReference type="InterPro" id="IPR011009">
    <property type="entry name" value="Kinase-like_dom_sf"/>
</dbReference>
<feature type="domain" description="Protein kinase" evidence="7">
    <location>
        <begin position="117"/>
        <end position="401"/>
    </location>
</feature>
<sequence>MTNFRNGSADGELASSGAADLALAGFDDQTSPIIETLLVETGEALAQGSPLPTVDDLHLSTEELVEFQELQDTLVLLDQARRDGWLGRAATLAEKGAWPDAGHEGNAPDDGQRIGRFEIVRELGRGGHGVVFLARDPRLRRLVALKVARPESFVCDDLRHRFQREAEAAGSLHHPNLVEVFEAGEDGPICFIVSAYCSGPTLQHWLVAAGVQPTCREAAALTAALADGVAHAHAHGIFHRDVKPSNVLLESAQLDPARSLPAASRPLTSLSSYTPKLADFGLAKLLEGGDDRTRTGAVLGTPAYMAPEQAGGRAELIGPATDVYGLGVLLYELLVGSPPFRGESDIQTARRVCEETPTDPRRLRSAIDADLEAICLRCLEKDPAARYPTAAALAEDLARYLGGKPTLARPVGRLQAAARWIKRRPLPTALLAVSLALVASLTIGGWWTSLRNEQALRREAALRSAAETHKRHAEASSVEARRLLYASDMRVAHQLYQNGNLRAARQLLLSHAPPPGGEDLREFAWHFLDRRTQPEMATLRAHAGGVRLAVMSGDGAYLLTAGHDGEAKLWNTADRQVLLTLPLSDVRVGAFSLDNGRFAVADGEAAYVYAVADLEHPQRLPHAAGEPTALAFSAPRVSPQEELLCLGGRSGRVALWRTSDGRPLLETSAGDQPITGVAFLPNDDLLIAAGKRITLSPTADRAASRTWLEADADIGCIAASRGAGQVAVGLADGRTLLRASGAPAPDVELRHPAAISAVAFHPHGRLLAVASVDGTTKVWDGSTAACRVEFVGHVDRVSAIAFCHNGARLMTASDDGTVKLCRTEDEYFTAVDWPNFAVNAIDFSSDSGLLVWTGYPTSGGVAGYTGIVELPTLAADFLNGAAGVFADLQFLSTPRLFLGVNAGGARAEISVTQSPVVPRGFPRPADQTGWMPKLTATSDGAISVWGSCYPLHVADAQNNVKLLGADETAEVIELRINPAHERELIVASDKTIAVWDLQARRCTSRWAMPAPTKGFDFIDRTTIAVGGADEVLRIVDVRTGNFVAELPSNDGAINSVAIHPNGRTAALGHASGQISLWDLLVRRQLLTLSGHGGKVTRLTFSPNGQFLASGSEPGQVFIWSAGAASGRTPSGAKAMINEGSTEALVTRVTPVVHAAHQSPRIPSSVPFDLANLREKFRRVHDYAKSIGYSAAFPTGIDRETDEGVSIGVVALKRGVCQWHEALGTEVASAISDAPGADGPLLHQRRAAAWGQGRGYALAFANFHQAMLVDRLIYGVAQFDASAFTADRIKVSPSSDPRTLSERLRVVNRAALERGFPGALPTFDDDESAGTIGAAFFLPAAAESLSVPAHLLKN</sequence>
<dbReference type="CDD" id="cd14014">
    <property type="entry name" value="STKc_PknB_like"/>
    <property type="match status" value="1"/>
</dbReference>
<feature type="repeat" description="WD" evidence="5">
    <location>
        <begin position="748"/>
        <end position="780"/>
    </location>
</feature>
<evidence type="ECO:0000313" key="8">
    <source>
        <dbReference type="EMBL" id="QDT73293.1"/>
    </source>
</evidence>
<dbReference type="PROSITE" id="PS50294">
    <property type="entry name" value="WD_REPEATS_REGION"/>
    <property type="match status" value="4"/>
</dbReference>
<feature type="repeat" description="WD" evidence="5">
    <location>
        <begin position="539"/>
        <end position="580"/>
    </location>
</feature>
<dbReference type="Proteomes" id="UP000317909">
    <property type="component" value="Chromosome"/>
</dbReference>
<dbReference type="InterPro" id="IPR036322">
    <property type="entry name" value="WD40_repeat_dom_sf"/>
</dbReference>
<evidence type="ECO:0000256" key="6">
    <source>
        <dbReference type="PROSITE-ProRule" id="PRU10141"/>
    </source>
</evidence>
<proteinExistence type="predicted"/>
<dbReference type="RefSeq" id="WP_168206837.1">
    <property type="nucleotide sequence ID" value="NZ_CP036339.1"/>
</dbReference>
<dbReference type="SUPFAM" id="SSF56112">
    <property type="entry name" value="Protein kinase-like (PK-like)"/>
    <property type="match status" value="1"/>
</dbReference>
<feature type="repeat" description="WD" evidence="5">
    <location>
        <begin position="1088"/>
        <end position="1120"/>
    </location>
</feature>
<keyword evidence="1 5" id="KW-0853">WD repeat</keyword>
<evidence type="ECO:0000256" key="5">
    <source>
        <dbReference type="PROSITE-ProRule" id="PRU00221"/>
    </source>
</evidence>
<evidence type="ECO:0000259" key="7">
    <source>
        <dbReference type="PROSITE" id="PS50011"/>
    </source>
</evidence>
<dbReference type="PROSITE" id="PS50011">
    <property type="entry name" value="PROTEIN_KINASE_DOM"/>
    <property type="match status" value="1"/>
</dbReference>
<keyword evidence="8" id="KW-0418">Kinase</keyword>
<dbReference type="InterPro" id="IPR008271">
    <property type="entry name" value="Ser/Thr_kinase_AS"/>
</dbReference>
<organism evidence="8 9">
    <name type="scientific">Lacipirellula limnantheis</name>
    <dbReference type="NCBI Taxonomy" id="2528024"/>
    <lineage>
        <taxon>Bacteria</taxon>
        <taxon>Pseudomonadati</taxon>
        <taxon>Planctomycetota</taxon>
        <taxon>Planctomycetia</taxon>
        <taxon>Pirellulales</taxon>
        <taxon>Lacipirellulaceae</taxon>
        <taxon>Lacipirellula</taxon>
    </lineage>
</organism>
<evidence type="ECO:0000256" key="2">
    <source>
        <dbReference type="ARBA" id="ARBA00022737"/>
    </source>
</evidence>
<dbReference type="Pfam" id="PF00069">
    <property type="entry name" value="Pkinase"/>
    <property type="match status" value="1"/>
</dbReference>
<accession>A0A517TY35</accession>
<dbReference type="SUPFAM" id="SSF50978">
    <property type="entry name" value="WD40 repeat-like"/>
    <property type="match status" value="2"/>
</dbReference>
<evidence type="ECO:0000313" key="9">
    <source>
        <dbReference type="Proteomes" id="UP000317909"/>
    </source>
</evidence>
<keyword evidence="3 6" id="KW-0547">Nucleotide-binding</keyword>
<dbReference type="GO" id="GO:0005524">
    <property type="term" value="F:ATP binding"/>
    <property type="evidence" value="ECO:0007669"/>
    <property type="project" value="UniProtKB-UniRule"/>
</dbReference>
<dbReference type="SMART" id="SM00220">
    <property type="entry name" value="S_TKc"/>
    <property type="match status" value="1"/>
</dbReference>
<dbReference type="PROSITE" id="PS50082">
    <property type="entry name" value="WD_REPEATS_2"/>
    <property type="match status" value="5"/>
</dbReference>
<dbReference type="Gene3D" id="2.130.10.10">
    <property type="entry name" value="YVTN repeat-like/Quinoprotein amine dehydrogenase"/>
    <property type="match status" value="3"/>
</dbReference>
<reference evidence="8 9" key="1">
    <citation type="submission" date="2019-02" db="EMBL/GenBank/DDBJ databases">
        <title>Deep-cultivation of Planctomycetes and their phenomic and genomic characterization uncovers novel biology.</title>
        <authorList>
            <person name="Wiegand S."/>
            <person name="Jogler M."/>
            <person name="Boedeker C."/>
            <person name="Pinto D."/>
            <person name="Vollmers J."/>
            <person name="Rivas-Marin E."/>
            <person name="Kohn T."/>
            <person name="Peeters S.H."/>
            <person name="Heuer A."/>
            <person name="Rast P."/>
            <person name="Oberbeckmann S."/>
            <person name="Bunk B."/>
            <person name="Jeske O."/>
            <person name="Meyerdierks A."/>
            <person name="Storesund J.E."/>
            <person name="Kallscheuer N."/>
            <person name="Luecker S."/>
            <person name="Lage O.M."/>
            <person name="Pohl T."/>
            <person name="Merkel B.J."/>
            <person name="Hornburger P."/>
            <person name="Mueller R.-W."/>
            <person name="Bruemmer F."/>
            <person name="Labrenz M."/>
            <person name="Spormann A.M."/>
            <person name="Op den Camp H."/>
            <person name="Overmann J."/>
            <person name="Amann R."/>
            <person name="Jetten M.S.M."/>
            <person name="Mascher T."/>
            <person name="Medema M.H."/>
            <person name="Devos D.P."/>
            <person name="Kaster A.-K."/>
            <person name="Ovreas L."/>
            <person name="Rohde M."/>
            <person name="Galperin M.Y."/>
            <person name="Jogler C."/>
        </authorList>
    </citation>
    <scope>NUCLEOTIDE SEQUENCE [LARGE SCALE GENOMIC DNA]</scope>
    <source>
        <strain evidence="8 9">I41</strain>
    </source>
</reference>
<evidence type="ECO:0000256" key="3">
    <source>
        <dbReference type="ARBA" id="ARBA00022741"/>
    </source>
</evidence>
<gene>
    <name evidence="8" type="primary">pknB_6</name>
    <name evidence="8" type="ORF">I41_24820</name>
</gene>
<keyword evidence="2" id="KW-0677">Repeat</keyword>
<dbReference type="Gene3D" id="3.30.200.20">
    <property type="entry name" value="Phosphorylase Kinase, domain 1"/>
    <property type="match status" value="1"/>
</dbReference>
<dbReference type="PANTHER" id="PTHR19848">
    <property type="entry name" value="WD40 REPEAT PROTEIN"/>
    <property type="match status" value="1"/>
</dbReference>
<dbReference type="EMBL" id="CP036339">
    <property type="protein sequence ID" value="QDT73293.1"/>
    <property type="molecule type" value="Genomic_DNA"/>
</dbReference>
<evidence type="ECO:0000256" key="4">
    <source>
        <dbReference type="ARBA" id="ARBA00022840"/>
    </source>
</evidence>
<dbReference type="Pfam" id="PF00400">
    <property type="entry name" value="WD40"/>
    <property type="match status" value="5"/>
</dbReference>
<keyword evidence="9" id="KW-1185">Reference proteome</keyword>
<dbReference type="PROSITE" id="PS00108">
    <property type="entry name" value="PROTEIN_KINASE_ST"/>
    <property type="match status" value="1"/>
</dbReference>
<dbReference type="SMART" id="SM00320">
    <property type="entry name" value="WD40"/>
    <property type="match status" value="8"/>
</dbReference>
<protein>
    <submittedName>
        <fullName evidence="8">Serine/threonine-protein kinase PknB</fullName>
        <ecNumber evidence="8">2.7.11.1</ecNumber>
    </submittedName>
</protein>
<dbReference type="PANTHER" id="PTHR19848:SF8">
    <property type="entry name" value="F-BOX AND WD REPEAT DOMAIN CONTAINING 7"/>
    <property type="match status" value="1"/>
</dbReference>
<dbReference type="EC" id="2.7.11.1" evidence="8"/>
<dbReference type="GO" id="GO:0004674">
    <property type="term" value="F:protein serine/threonine kinase activity"/>
    <property type="evidence" value="ECO:0007669"/>
    <property type="project" value="UniProtKB-EC"/>
</dbReference>